<keyword evidence="3" id="KW-1185">Reference proteome</keyword>
<feature type="region of interest" description="Disordered" evidence="1">
    <location>
        <begin position="37"/>
        <end position="59"/>
    </location>
</feature>
<sequence length="169" mass="19035">MRPPSGLPGDKDLDHRISGLMHRCRGRQPYLRIEGSTGFAPRFGQSNTNETDPSDWQGNDNPIAIRRHVWKYSAAEWNKSQRSLALTCPTTWQSPAMCGLWEIWFLVEIIAGTDRDCGSTTIARSSRRPPPPASTGNVTIIRIVEVSLRIKESKRRTNNVTLSRGRATY</sequence>
<dbReference type="EMBL" id="MU863629">
    <property type="protein sequence ID" value="KAK4103099.1"/>
    <property type="molecule type" value="Genomic_DNA"/>
</dbReference>
<proteinExistence type="predicted"/>
<evidence type="ECO:0000313" key="3">
    <source>
        <dbReference type="Proteomes" id="UP001305647"/>
    </source>
</evidence>
<feature type="compositionally biased region" description="Polar residues" evidence="1">
    <location>
        <begin position="44"/>
        <end position="59"/>
    </location>
</feature>
<reference evidence="2" key="1">
    <citation type="journal article" date="2023" name="Mol. Phylogenet. Evol.">
        <title>Genome-scale phylogeny and comparative genomics of the fungal order Sordariales.</title>
        <authorList>
            <person name="Hensen N."/>
            <person name="Bonometti L."/>
            <person name="Westerberg I."/>
            <person name="Brannstrom I.O."/>
            <person name="Guillou S."/>
            <person name="Cros-Aarteil S."/>
            <person name="Calhoun S."/>
            <person name="Haridas S."/>
            <person name="Kuo A."/>
            <person name="Mondo S."/>
            <person name="Pangilinan J."/>
            <person name="Riley R."/>
            <person name="LaButti K."/>
            <person name="Andreopoulos B."/>
            <person name="Lipzen A."/>
            <person name="Chen C."/>
            <person name="Yan M."/>
            <person name="Daum C."/>
            <person name="Ng V."/>
            <person name="Clum A."/>
            <person name="Steindorff A."/>
            <person name="Ohm R.A."/>
            <person name="Martin F."/>
            <person name="Silar P."/>
            <person name="Natvig D.O."/>
            <person name="Lalanne C."/>
            <person name="Gautier V."/>
            <person name="Ament-Velasquez S.L."/>
            <person name="Kruys A."/>
            <person name="Hutchinson M.I."/>
            <person name="Powell A.J."/>
            <person name="Barry K."/>
            <person name="Miller A.N."/>
            <person name="Grigoriev I.V."/>
            <person name="Debuchy R."/>
            <person name="Gladieux P."/>
            <person name="Hiltunen Thoren M."/>
            <person name="Johannesson H."/>
        </authorList>
    </citation>
    <scope>NUCLEOTIDE SEQUENCE</scope>
    <source>
        <strain evidence="2">CBS 757.83</strain>
    </source>
</reference>
<name>A0AAN6Q6G3_9PEZI</name>
<protein>
    <submittedName>
        <fullName evidence="2">Uncharacterized protein</fullName>
    </submittedName>
</protein>
<accession>A0AAN6Q6G3</accession>
<reference evidence="2" key="2">
    <citation type="submission" date="2023-05" db="EMBL/GenBank/DDBJ databases">
        <authorList>
            <consortium name="Lawrence Berkeley National Laboratory"/>
            <person name="Steindorff A."/>
            <person name="Hensen N."/>
            <person name="Bonometti L."/>
            <person name="Westerberg I."/>
            <person name="Brannstrom I.O."/>
            <person name="Guillou S."/>
            <person name="Cros-Aarteil S."/>
            <person name="Calhoun S."/>
            <person name="Haridas S."/>
            <person name="Kuo A."/>
            <person name="Mondo S."/>
            <person name="Pangilinan J."/>
            <person name="Riley R."/>
            <person name="Labutti K."/>
            <person name="Andreopoulos B."/>
            <person name="Lipzen A."/>
            <person name="Chen C."/>
            <person name="Yanf M."/>
            <person name="Daum C."/>
            <person name="Ng V."/>
            <person name="Clum A."/>
            <person name="Ohm R."/>
            <person name="Martin F."/>
            <person name="Silar P."/>
            <person name="Natvig D."/>
            <person name="Lalanne C."/>
            <person name="Gautier V."/>
            <person name="Ament-Velasquez S.L."/>
            <person name="Kruys A."/>
            <person name="Hutchinson M.I."/>
            <person name="Powell A.J."/>
            <person name="Barry K."/>
            <person name="Miller A.N."/>
            <person name="Grigoriev I.V."/>
            <person name="Debuchy R."/>
            <person name="Gladieux P."/>
            <person name="Thoren M.H."/>
            <person name="Johannesson H."/>
        </authorList>
    </citation>
    <scope>NUCLEOTIDE SEQUENCE</scope>
    <source>
        <strain evidence="2">CBS 757.83</strain>
    </source>
</reference>
<organism evidence="2 3">
    <name type="scientific">Parathielavia hyrcaniae</name>
    <dbReference type="NCBI Taxonomy" id="113614"/>
    <lineage>
        <taxon>Eukaryota</taxon>
        <taxon>Fungi</taxon>
        <taxon>Dikarya</taxon>
        <taxon>Ascomycota</taxon>
        <taxon>Pezizomycotina</taxon>
        <taxon>Sordariomycetes</taxon>
        <taxon>Sordariomycetidae</taxon>
        <taxon>Sordariales</taxon>
        <taxon>Chaetomiaceae</taxon>
        <taxon>Parathielavia</taxon>
    </lineage>
</organism>
<comment type="caution">
    <text evidence="2">The sequence shown here is derived from an EMBL/GenBank/DDBJ whole genome shotgun (WGS) entry which is preliminary data.</text>
</comment>
<evidence type="ECO:0000313" key="2">
    <source>
        <dbReference type="EMBL" id="KAK4103099.1"/>
    </source>
</evidence>
<dbReference type="AlphaFoldDB" id="A0AAN6Q6G3"/>
<gene>
    <name evidence="2" type="ORF">N658DRAFT_300970</name>
</gene>
<dbReference type="Proteomes" id="UP001305647">
    <property type="component" value="Unassembled WGS sequence"/>
</dbReference>
<evidence type="ECO:0000256" key="1">
    <source>
        <dbReference type="SAM" id="MobiDB-lite"/>
    </source>
</evidence>